<dbReference type="Gene3D" id="3.90.550.10">
    <property type="entry name" value="Spore Coat Polysaccharide Biosynthesis Protein SpsA, Chain A"/>
    <property type="match status" value="1"/>
</dbReference>
<dbReference type="InterPro" id="IPR001173">
    <property type="entry name" value="Glyco_trans_2-like"/>
</dbReference>
<sequence>MEENYRFVDIFKNTGVEKTASFTILVAVYNGSKYLKRCLDSLLQQTLKDIQVICVDDGSTDNSWEILQSYAAVDQRIEIHHLDQNYGAAHARNEGIRHINARYTTFLDCDDTFATDALEQALQVFEKRPQVDCVLFKLITIGDDNSTAQEYVMDFFEERSGYEAFKDSLTWKIHGVYAAKTFLFKQFPYDDTCKTYSDDNSTRLHYLFSKQVGCCHGEYYYHYNPHSVTHIISRSRFDYLRANESMKKLLIQYNVSDEVLTIYENERWLVLIDLYYFHYSYRQQLSAEDLAMGMHELHRIWKSIEVNRLYKRLKYKFGYMPLRFSWRFFRIQEELYFTLRSIFRKGRQQTKN</sequence>
<dbReference type="EMBL" id="PNGJ01000003">
    <property type="protein sequence ID" value="PMC24702.1"/>
    <property type="molecule type" value="Genomic_DNA"/>
</dbReference>
<dbReference type="OrthoDB" id="1114838at2"/>
<keyword evidence="2" id="KW-0808">Transferase</keyword>
<dbReference type="InterPro" id="IPR029044">
    <property type="entry name" value="Nucleotide-diphossugar_trans"/>
</dbReference>
<dbReference type="GO" id="GO:0016758">
    <property type="term" value="F:hexosyltransferase activity"/>
    <property type="evidence" value="ECO:0007669"/>
    <property type="project" value="UniProtKB-ARBA"/>
</dbReference>
<dbReference type="PANTHER" id="PTHR22916:SF3">
    <property type="entry name" value="UDP-GLCNAC:BETAGAL BETA-1,3-N-ACETYLGLUCOSAMINYLTRANSFERASE-LIKE PROTEIN 1"/>
    <property type="match status" value="1"/>
</dbReference>
<accession>A0A2N6QS83</accession>
<dbReference type="PANTHER" id="PTHR22916">
    <property type="entry name" value="GLYCOSYLTRANSFERASE"/>
    <property type="match status" value="1"/>
</dbReference>
<dbReference type="Proteomes" id="UP000235564">
    <property type="component" value="Unassembled WGS sequence"/>
</dbReference>
<proteinExistence type="predicted"/>
<evidence type="ECO:0000313" key="2">
    <source>
        <dbReference type="EMBL" id="PMC24702.1"/>
    </source>
</evidence>
<protein>
    <submittedName>
        <fullName evidence="2">Glycosyl transferase family 2</fullName>
    </submittedName>
</protein>
<evidence type="ECO:0000313" key="3">
    <source>
        <dbReference type="Proteomes" id="UP000235564"/>
    </source>
</evidence>
<dbReference type="Pfam" id="PF00535">
    <property type="entry name" value="Glycos_transf_2"/>
    <property type="match status" value="1"/>
</dbReference>
<gene>
    <name evidence="2" type="ORF">CJ231_05540</name>
</gene>
<organism evidence="2 3">
    <name type="scientific">Hoylesella buccalis</name>
    <dbReference type="NCBI Taxonomy" id="28127"/>
    <lineage>
        <taxon>Bacteria</taxon>
        <taxon>Pseudomonadati</taxon>
        <taxon>Bacteroidota</taxon>
        <taxon>Bacteroidia</taxon>
        <taxon>Bacteroidales</taxon>
        <taxon>Prevotellaceae</taxon>
        <taxon>Hoylesella</taxon>
    </lineage>
</organism>
<comment type="caution">
    <text evidence="2">The sequence shown here is derived from an EMBL/GenBank/DDBJ whole genome shotgun (WGS) entry which is preliminary data.</text>
</comment>
<feature type="domain" description="Glycosyltransferase 2-like" evidence="1">
    <location>
        <begin position="23"/>
        <end position="182"/>
    </location>
</feature>
<name>A0A2N6QS83_9BACT</name>
<dbReference type="CDD" id="cd00761">
    <property type="entry name" value="Glyco_tranf_GTA_type"/>
    <property type="match status" value="1"/>
</dbReference>
<reference evidence="2 3" key="1">
    <citation type="submission" date="2017-09" db="EMBL/GenBank/DDBJ databases">
        <title>Bacterial strain isolated from the female urinary microbiota.</title>
        <authorList>
            <person name="Thomas-White K."/>
            <person name="Kumar N."/>
            <person name="Forster S."/>
            <person name="Putonti C."/>
            <person name="Lawley T."/>
            <person name="Wolfe A.J."/>
        </authorList>
    </citation>
    <scope>NUCLEOTIDE SEQUENCE [LARGE SCALE GENOMIC DNA]</scope>
    <source>
        <strain evidence="2 3">UMB0536</strain>
    </source>
</reference>
<evidence type="ECO:0000259" key="1">
    <source>
        <dbReference type="Pfam" id="PF00535"/>
    </source>
</evidence>
<dbReference type="AlphaFoldDB" id="A0A2N6QS83"/>
<dbReference type="SUPFAM" id="SSF53448">
    <property type="entry name" value="Nucleotide-diphospho-sugar transferases"/>
    <property type="match status" value="1"/>
</dbReference>